<dbReference type="GO" id="GO:0016787">
    <property type="term" value="F:hydrolase activity"/>
    <property type="evidence" value="ECO:0007669"/>
    <property type="project" value="UniProtKB-KW"/>
</dbReference>
<evidence type="ECO:0000259" key="3">
    <source>
        <dbReference type="Pfam" id="PF20434"/>
    </source>
</evidence>
<evidence type="ECO:0000256" key="1">
    <source>
        <dbReference type="ARBA" id="ARBA00022801"/>
    </source>
</evidence>
<keyword evidence="2" id="KW-0732">Signal</keyword>
<dbReference type="EMBL" id="AEVO01000079">
    <property type="protein sequence ID" value="EFY06804.1"/>
    <property type="molecule type" value="Genomic_DNA"/>
</dbReference>
<dbReference type="HOGENOM" id="CLU_012494_4_0_6"/>
<feature type="domain" description="BD-FAE-like" evidence="3">
    <location>
        <begin position="73"/>
        <end position="288"/>
    </location>
</feature>
<sequence length="342" mass="37115">MKKISALLISLPLAAASFSGICTAENKTDLFGYTDGAQVVSVNEVTGRIDSRTGVIYSQIVGDRQLTQLRMNLLIPRNNVKKPAIIYFPGGGFTTADHDKFSEMRFALAKAGFVVASAQYRTVPNLFPALIEDAKSAVRFLRANADRFGIDSDKIGVLGDSAGGYVVQMLGATNGETEFNQGDFLQQSSDVQAVVSLYGISDLLSIGEGYSDEIQKVHESPAVTEALLVNGAAFNTFPGMSISKNKEKAQYASPIYHIDGNEPPFLLMHGSADMLVSPLQSAHMFEALQNNGQTESEYILIEGADHAGIKWYQDAVINKITDFFLQKLGPIEKGSEEKRLDL</sequence>
<proteinExistence type="predicted"/>
<dbReference type="PANTHER" id="PTHR48081:SF13">
    <property type="entry name" value="ALPHA_BETA HYDROLASE"/>
    <property type="match status" value="1"/>
</dbReference>
<protein>
    <submittedName>
        <fullName evidence="4">X-Pro dipeptidyl-peptidase (S15 family)</fullName>
    </submittedName>
</protein>
<name>E8LKY0_SUCHY</name>
<dbReference type="Pfam" id="PF20434">
    <property type="entry name" value="BD-FAE"/>
    <property type="match status" value="1"/>
</dbReference>
<evidence type="ECO:0000256" key="2">
    <source>
        <dbReference type="SAM" id="SignalP"/>
    </source>
</evidence>
<reference evidence="4 5" key="1">
    <citation type="submission" date="2011-01" db="EMBL/GenBank/DDBJ databases">
        <authorList>
            <person name="Weinstock G."/>
            <person name="Sodergren E."/>
            <person name="Clifton S."/>
            <person name="Fulton L."/>
            <person name="Fulton B."/>
            <person name="Courtney L."/>
            <person name="Fronick C."/>
            <person name="Harrison M."/>
            <person name="Strong C."/>
            <person name="Farmer C."/>
            <person name="Delahaunty K."/>
            <person name="Markovic C."/>
            <person name="Hall O."/>
            <person name="Minx P."/>
            <person name="Tomlinson C."/>
            <person name="Mitreva M."/>
            <person name="Hou S."/>
            <person name="Chen J."/>
            <person name="Wollam A."/>
            <person name="Pepin K.H."/>
            <person name="Johnson M."/>
            <person name="Bhonagiri V."/>
            <person name="Zhang X."/>
            <person name="Suruliraj S."/>
            <person name="Warren W."/>
            <person name="Chinwalla A."/>
            <person name="Mardis E.R."/>
            <person name="Wilson R.K."/>
        </authorList>
    </citation>
    <scope>NUCLEOTIDE SEQUENCE [LARGE SCALE GENOMIC DNA]</scope>
    <source>
        <strain evidence="5">DSM 22608 / JCM 16073 / KCTC 15190 / YIT 12066</strain>
    </source>
</reference>
<dbReference type="Gene3D" id="3.40.50.1820">
    <property type="entry name" value="alpha/beta hydrolase"/>
    <property type="match status" value="1"/>
</dbReference>
<dbReference type="RefSeq" id="WP_009143568.1">
    <property type="nucleotide sequence ID" value="NZ_GL831013.1"/>
</dbReference>
<feature type="signal peptide" evidence="2">
    <location>
        <begin position="1"/>
        <end position="24"/>
    </location>
</feature>
<dbReference type="Proteomes" id="UP000018458">
    <property type="component" value="Unassembled WGS sequence"/>
</dbReference>
<comment type="caution">
    <text evidence="4">The sequence shown here is derived from an EMBL/GenBank/DDBJ whole genome shotgun (WGS) entry which is preliminary data.</text>
</comment>
<dbReference type="InterPro" id="IPR029058">
    <property type="entry name" value="AB_hydrolase_fold"/>
</dbReference>
<feature type="chain" id="PRO_5003227140" evidence="2">
    <location>
        <begin position="25"/>
        <end position="342"/>
    </location>
</feature>
<dbReference type="STRING" id="762983.HMPREF9444_01380"/>
<dbReference type="PANTHER" id="PTHR48081">
    <property type="entry name" value="AB HYDROLASE SUPERFAMILY PROTEIN C4A8.06C"/>
    <property type="match status" value="1"/>
</dbReference>
<dbReference type="eggNOG" id="COG0657">
    <property type="taxonomic scope" value="Bacteria"/>
</dbReference>
<dbReference type="OrthoDB" id="9771666at2"/>
<keyword evidence="5" id="KW-1185">Reference proteome</keyword>
<organism evidence="4 5">
    <name type="scientific">Succinatimonas hippei (strain DSM 22608 / JCM 16073 / KCTC 15190 / YIT 12066)</name>
    <dbReference type="NCBI Taxonomy" id="762983"/>
    <lineage>
        <taxon>Bacteria</taxon>
        <taxon>Pseudomonadati</taxon>
        <taxon>Pseudomonadota</taxon>
        <taxon>Gammaproteobacteria</taxon>
        <taxon>Aeromonadales</taxon>
        <taxon>Succinivibrionaceae</taxon>
        <taxon>Succinatimonas</taxon>
    </lineage>
</organism>
<gene>
    <name evidence="4" type="ORF">HMPREF9444_01380</name>
</gene>
<keyword evidence="1" id="KW-0378">Hydrolase</keyword>
<evidence type="ECO:0000313" key="5">
    <source>
        <dbReference type="Proteomes" id="UP000018458"/>
    </source>
</evidence>
<dbReference type="InterPro" id="IPR050300">
    <property type="entry name" value="GDXG_lipolytic_enzyme"/>
</dbReference>
<accession>E8LKY0</accession>
<dbReference type="InterPro" id="IPR049492">
    <property type="entry name" value="BD-FAE-like_dom"/>
</dbReference>
<dbReference type="AlphaFoldDB" id="E8LKY0"/>
<evidence type="ECO:0000313" key="4">
    <source>
        <dbReference type="EMBL" id="EFY06804.1"/>
    </source>
</evidence>
<dbReference type="SUPFAM" id="SSF53474">
    <property type="entry name" value="alpha/beta-Hydrolases"/>
    <property type="match status" value="1"/>
</dbReference>